<protein>
    <recommendedName>
        <fullName evidence="1">Glycosyl hydrolase family 38 C-terminal domain-containing protein</fullName>
    </recommendedName>
</protein>
<accession>X1H107</accession>
<dbReference type="InterPro" id="IPR011682">
    <property type="entry name" value="Glyco_hydro_38_C"/>
</dbReference>
<dbReference type="GO" id="GO:0004559">
    <property type="term" value="F:alpha-mannosidase activity"/>
    <property type="evidence" value="ECO:0007669"/>
    <property type="project" value="InterPro"/>
</dbReference>
<dbReference type="Gene3D" id="2.70.98.30">
    <property type="entry name" value="Golgi alpha-mannosidase II, domain 4"/>
    <property type="match status" value="1"/>
</dbReference>
<dbReference type="GO" id="GO:0006013">
    <property type="term" value="P:mannose metabolic process"/>
    <property type="evidence" value="ECO:0007669"/>
    <property type="project" value="InterPro"/>
</dbReference>
<dbReference type="InterPro" id="IPR011013">
    <property type="entry name" value="Gal_mutarotase_sf_dom"/>
</dbReference>
<dbReference type="SUPFAM" id="SSF74650">
    <property type="entry name" value="Galactose mutarotase-like"/>
    <property type="match status" value="1"/>
</dbReference>
<comment type="caution">
    <text evidence="2">The sequence shown here is derived from an EMBL/GenBank/DDBJ whole genome shotgun (WGS) entry which is preliminary data.</text>
</comment>
<dbReference type="AlphaFoldDB" id="X1H107"/>
<feature type="domain" description="Glycosyl hydrolase family 38 C-terminal" evidence="1">
    <location>
        <begin position="74"/>
        <end position="237"/>
    </location>
</feature>
<feature type="non-terminal residue" evidence="2">
    <location>
        <position position="276"/>
    </location>
</feature>
<dbReference type="Pfam" id="PF07748">
    <property type="entry name" value="Glyco_hydro_38C"/>
    <property type="match status" value="1"/>
</dbReference>
<evidence type="ECO:0000259" key="1">
    <source>
        <dbReference type="Pfam" id="PF07748"/>
    </source>
</evidence>
<dbReference type="EMBL" id="BARU01024086">
    <property type="protein sequence ID" value="GAH47524.1"/>
    <property type="molecule type" value="Genomic_DNA"/>
</dbReference>
<feature type="non-terminal residue" evidence="2">
    <location>
        <position position="1"/>
    </location>
</feature>
<organism evidence="2">
    <name type="scientific">marine sediment metagenome</name>
    <dbReference type="NCBI Taxonomy" id="412755"/>
    <lineage>
        <taxon>unclassified sequences</taxon>
        <taxon>metagenomes</taxon>
        <taxon>ecological metagenomes</taxon>
    </lineage>
</organism>
<gene>
    <name evidence="2" type="ORF">S03H2_39012</name>
</gene>
<reference evidence="2" key="1">
    <citation type="journal article" date="2014" name="Front. Microbiol.">
        <title>High frequency of phylogenetically diverse reductive dehalogenase-homologous genes in deep subseafloor sedimentary metagenomes.</title>
        <authorList>
            <person name="Kawai M."/>
            <person name="Futagami T."/>
            <person name="Toyoda A."/>
            <person name="Takaki Y."/>
            <person name="Nishi S."/>
            <person name="Hori S."/>
            <person name="Arai W."/>
            <person name="Tsubouchi T."/>
            <person name="Morono Y."/>
            <person name="Uchiyama I."/>
            <person name="Ito T."/>
            <person name="Fujiyama A."/>
            <person name="Inagaki F."/>
            <person name="Takami H."/>
        </authorList>
    </citation>
    <scope>NUCLEOTIDE SEQUENCE</scope>
    <source>
        <strain evidence="2">Expedition CK06-06</strain>
    </source>
</reference>
<proteinExistence type="predicted"/>
<evidence type="ECO:0000313" key="2">
    <source>
        <dbReference type="EMBL" id="GAH47524.1"/>
    </source>
</evidence>
<dbReference type="GO" id="GO:0030246">
    <property type="term" value="F:carbohydrate binding"/>
    <property type="evidence" value="ECO:0007669"/>
    <property type="project" value="InterPro"/>
</dbReference>
<sequence length="276" mass="31801">VITIKTKGDSFKVIDSEERALPHQKENKDTLHIYMDKIPALGYKTIYLKSSQKKSKDNQDNILLDKVVVNENIMENQYLQIKINENGSIDVWDKVNKREYRDLSVISDGADAGDEYNYSFPENNITITNENIKAEIEVVEKSFLKAVVKISIILQLPESLTDDRKNRSKKLRDFPIINWVTLEAKSPILNFRTVVKNTVKDHRLRVLFPTGIDTKYSFAGTQFDVTKHEITPKTFDNSDISEDVKRVIIGAREPEPITTFPQYYFVDVNNKERGIA</sequence>
<name>X1H107_9ZZZZ</name>